<gene>
    <name evidence="3" type="ORF">HPULCUR_002657</name>
</gene>
<reference evidence="3 4" key="1">
    <citation type="submission" date="2024-04" db="EMBL/GenBank/DDBJ databases">
        <title>genome sequences of Mucor flavus KT1a and Helicostylum pulchrum KT1b strains isolation_sourced from the surface of a dry-aged beef.</title>
        <authorList>
            <person name="Toyotome T."/>
            <person name="Hosono M."/>
            <person name="Torimaru M."/>
            <person name="Fukuda K."/>
            <person name="Mikami N."/>
        </authorList>
    </citation>
    <scope>NUCLEOTIDE SEQUENCE [LARGE SCALE GENOMIC DNA]</scope>
    <source>
        <strain evidence="3 4">KT1b</strain>
    </source>
</reference>
<name>A0ABP9XR82_9FUNG</name>
<organism evidence="3 4">
    <name type="scientific">Helicostylum pulchrum</name>
    <dbReference type="NCBI Taxonomy" id="562976"/>
    <lineage>
        <taxon>Eukaryota</taxon>
        <taxon>Fungi</taxon>
        <taxon>Fungi incertae sedis</taxon>
        <taxon>Mucoromycota</taxon>
        <taxon>Mucoromycotina</taxon>
        <taxon>Mucoromycetes</taxon>
        <taxon>Mucorales</taxon>
        <taxon>Mucorineae</taxon>
        <taxon>Mucoraceae</taxon>
        <taxon>Helicostylum</taxon>
    </lineage>
</organism>
<protein>
    <submittedName>
        <fullName evidence="3">Uncharacterized protein</fullName>
    </submittedName>
</protein>
<evidence type="ECO:0000313" key="3">
    <source>
        <dbReference type="EMBL" id="GAA5797277.1"/>
    </source>
</evidence>
<feature type="region of interest" description="Disordered" evidence="2">
    <location>
        <begin position="184"/>
        <end position="212"/>
    </location>
</feature>
<comment type="caution">
    <text evidence="3">The sequence shown here is derived from an EMBL/GenBank/DDBJ whole genome shotgun (WGS) entry which is preliminary data.</text>
</comment>
<sequence length="212" mass="24742">MLHTINKESLRQSQVTTYTTPYELVTERDIAIARLEVSHTLLPDCKKLLAKVNGLLHKLGQDELDILKSLDRQTQLVHTLKQSPQTQPVFLDTRQRTSRREEIERKKKQLEYLVHVEEEKNHNVNLDIANIKAKNAELRKDKVQSNIEYEETRNELIQELSRLEDEADLKMKQCEIKQLSNVKKTKSGTTHTHKEVNNNNNNNNNNRFKGVV</sequence>
<keyword evidence="4" id="KW-1185">Reference proteome</keyword>
<feature type="coiled-coil region" evidence="1">
    <location>
        <begin position="100"/>
        <end position="177"/>
    </location>
</feature>
<evidence type="ECO:0000256" key="2">
    <source>
        <dbReference type="SAM" id="MobiDB-lite"/>
    </source>
</evidence>
<keyword evidence="1" id="KW-0175">Coiled coil</keyword>
<accession>A0ABP9XR82</accession>
<proteinExistence type="predicted"/>
<dbReference type="Proteomes" id="UP001476247">
    <property type="component" value="Unassembled WGS sequence"/>
</dbReference>
<evidence type="ECO:0000313" key="4">
    <source>
        <dbReference type="Proteomes" id="UP001476247"/>
    </source>
</evidence>
<dbReference type="EMBL" id="BAABUJ010000007">
    <property type="protein sequence ID" value="GAA5797277.1"/>
    <property type="molecule type" value="Genomic_DNA"/>
</dbReference>
<feature type="compositionally biased region" description="Low complexity" evidence="2">
    <location>
        <begin position="197"/>
        <end position="206"/>
    </location>
</feature>
<evidence type="ECO:0000256" key="1">
    <source>
        <dbReference type="SAM" id="Coils"/>
    </source>
</evidence>